<keyword evidence="1" id="KW-0732">Signal</keyword>
<name>A0ABP7ZFQ8_9ACTN</name>
<feature type="domain" description="Peptidoglycan binding-like" evidence="2">
    <location>
        <begin position="130"/>
        <end position="183"/>
    </location>
</feature>
<evidence type="ECO:0000256" key="1">
    <source>
        <dbReference type="SAM" id="SignalP"/>
    </source>
</evidence>
<proteinExistence type="predicted"/>
<protein>
    <recommendedName>
        <fullName evidence="2">Peptidoglycan binding-like domain-containing protein</fullName>
    </recommendedName>
</protein>
<dbReference type="InterPro" id="IPR036365">
    <property type="entry name" value="PGBD-like_sf"/>
</dbReference>
<accession>A0ABP7ZFQ8</accession>
<dbReference type="Proteomes" id="UP001500266">
    <property type="component" value="Unassembled WGS sequence"/>
</dbReference>
<gene>
    <name evidence="3" type="ORF">GCM10022416_57190</name>
</gene>
<dbReference type="EMBL" id="BAABDO010000140">
    <property type="protein sequence ID" value="GAA4156175.1"/>
    <property type="molecule type" value="Genomic_DNA"/>
</dbReference>
<evidence type="ECO:0000313" key="3">
    <source>
        <dbReference type="EMBL" id="GAA4156175.1"/>
    </source>
</evidence>
<dbReference type="RefSeq" id="WP_345024804.1">
    <property type="nucleotide sequence ID" value="NZ_BAABDO010000140.1"/>
</dbReference>
<dbReference type="Pfam" id="PF01471">
    <property type="entry name" value="PG_binding_1"/>
    <property type="match status" value="2"/>
</dbReference>
<feature type="domain" description="Peptidoglycan binding-like" evidence="2">
    <location>
        <begin position="81"/>
        <end position="114"/>
    </location>
</feature>
<comment type="caution">
    <text evidence="3">The sequence shown here is derived from an EMBL/GenBank/DDBJ whole genome shotgun (WGS) entry which is preliminary data.</text>
</comment>
<dbReference type="SUPFAM" id="SSF47090">
    <property type="entry name" value="PGBD-like"/>
    <property type="match status" value="2"/>
</dbReference>
<dbReference type="InterPro" id="IPR036366">
    <property type="entry name" value="PGBDSf"/>
</dbReference>
<keyword evidence="4" id="KW-1185">Reference proteome</keyword>
<feature type="signal peptide" evidence="1">
    <location>
        <begin position="1"/>
        <end position="19"/>
    </location>
</feature>
<evidence type="ECO:0000259" key="2">
    <source>
        <dbReference type="Pfam" id="PF01471"/>
    </source>
</evidence>
<evidence type="ECO:0000313" key="4">
    <source>
        <dbReference type="Proteomes" id="UP001500266"/>
    </source>
</evidence>
<dbReference type="Gene3D" id="1.10.101.10">
    <property type="entry name" value="PGBD-like superfamily/PGBD"/>
    <property type="match status" value="2"/>
</dbReference>
<dbReference type="InterPro" id="IPR002477">
    <property type="entry name" value="Peptidoglycan-bd-like"/>
</dbReference>
<sequence>MKTVLRAAVPLAAAISVLAAGGRTAAAHADGADTDRRVLAAIEAQPWVTLEKGDKGYRVAAVRCLLAQIHRTTCTPGASGADVFDDALVAAVREYQADRELVGTGTVNDETWVTLRTDHGIARQGDTRAQLVKGLQYSLNRLGAALAVDGVFGPRTATAVKNFQTRKEIDADGEVGPITFRALFAQGAESRSTPR</sequence>
<feature type="chain" id="PRO_5046063714" description="Peptidoglycan binding-like domain-containing protein" evidence="1">
    <location>
        <begin position="20"/>
        <end position="195"/>
    </location>
</feature>
<organism evidence="3 4">
    <name type="scientific">Actinomadura keratinilytica</name>
    <dbReference type="NCBI Taxonomy" id="547461"/>
    <lineage>
        <taxon>Bacteria</taxon>
        <taxon>Bacillati</taxon>
        <taxon>Actinomycetota</taxon>
        <taxon>Actinomycetes</taxon>
        <taxon>Streptosporangiales</taxon>
        <taxon>Thermomonosporaceae</taxon>
        <taxon>Actinomadura</taxon>
    </lineage>
</organism>
<reference evidence="4" key="1">
    <citation type="journal article" date="2019" name="Int. J. Syst. Evol. Microbiol.">
        <title>The Global Catalogue of Microorganisms (GCM) 10K type strain sequencing project: providing services to taxonomists for standard genome sequencing and annotation.</title>
        <authorList>
            <consortium name="The Broad Institute Genomics Platform"/>
            <consortium name="The Broad Institute Genome Sequencing Center for Infectious Disease"/>
            <person name="Wu L."/>
            <person name="Ma J."/>
        </authorList>
    </citation>
    <scope>NUCLEOTIDE SEQUENCE [LARGE SCALE GENOMIC DNA]</scope>
    <source>
        <strain evidence="4">JCM 17316</strain>
    </source>
</reference>